<accession>A0A1D1VUK9</accession>
<name>A0A1D1VUK9_RAMVA</name>
<evidence type="ECO:0000313" key="2">
    <source>
        <dbReference type="Proteomes" id="UP000186922"/>
    </source>
</evidence>
<organism evidence="1 2">
    <name type="scientific">Ramazzottius varieornatus</name>
    <name type="common">Water bear</name>
    <name type="synonym">Tardigrade</name>
    <dbReference type="NCBI Taxonomy" id="947166"/>
    <lineage>
        <taxon>Eukaryota</taxon>
        <taxon>Metazoa</taxon>
        <taxon>Ecdysozoa</taxon>
        <taxon>Tardigrada</taxon>
        <taxon>Eutardigrada</taxon>
        <taxon>Parachela</taxon>
        <taxon>Hypsibioidea</taxon>
        <taxon>Ramazzottiidae</taxon>
        <taxon>Ramazzottius</taxon>
    </lineage>
</organism>
<reference evidence="1 2" key="1">
    <citation type="journal article" date="2016" name="Nat. Commun.">
        <title>Extremotolerant tardigrade genome and improved radiotolerance of human cultured cells by tardigrade-unique protein.</title>
        <authorList>
            <person name="Hashimoto T."/>
            <person name="Horikawa D.D."/>
            <person name="Saito Y."/>
            <person name="Kuwahara H."/>
            <person name="Kozuka-Hata H."/>
            <person name="Shin-I T."/>
            <person name="Minakuchi Y."/>
            <person name="Ohishi K."/>
            <person name="Motoyama A."/>
            <person name="Aizu T."/>
            <person name="Enomoto A."/>
            <person name="Kondo K."/>
            <person name="Tanaka S."/>
            <person name="Hara Y."/>
            <person name="Koshikawa S."/>
            <person name="Sagara H."/>
            <person name="Miura T."/>
            <person name="Yokobori S."/>
            <person name="Miyagawa K."/>
            <person name="Suzuki Y."/>
            <person name="Kubo T."/>
            <person name="Oyama M."/>
            <person name="Kohara Y."/>
            <person name="Fujiyama A."/>
            <person name="Arakawa K."/>
            <person name="Katayama T."/>
            <person name="Toyoda A."/>
            <person name="Kunieda T."/>
        </authorList>
    </citation>
    <scope>NUCLEOTIDE SEQUENCE [LARGE SCALE GENOMIC DNA]</scope>
    <source>
        <strain evidence="1 2">YOKOZUNA-1</strain>
    </source>
</reference>
<dbReference type="AlphaFoldDB" id="A0A1D1VUK9"/>
<dbReference type="EMBL" id="BDGG01000012">
    <property type="protein sequence ID" value="GAV05177.1"/>
    <property type="molecule type" value="Genomic_DNA"/>
</dbReference>
<comment type="caution">
    <text evidence="1">The sequence shown here is derived from an EMBL/GenBank/DDBJ whole genome shotgun (WGS) entry which is preliminary data.</text>
</comment>
<proteinExistence type="predicted"/>
<keyword evidence="2" id="KW-1185">Reference proteome</keyword>
<dbReference type="Proteomes" id="UP000186922">
    <property type="component" value="Unassembled WGS sequence"/>
</dbReference>
<protein>
    <submittedName>
        <fullName evidence="1">Uncharacterized protein</fullName>
    </submittedName>
</protein>
<evidence type="ECO:0000313" key="1">
    <source>
        <dbReference type="EMBL" id="GAV05177.1"/>
    </source>
</evidence>
<gene>
    <name evidence="1" type="primary">RvY_15347-1</name>
    <name evidence="1" type="synonym">RvY_15347.1</name>
    <name evidence="1" type="ORF">RvY_15347</name>
</gene>
<sequence length="101" mass="11158">MLGGAEISYQYCPLLAAGHRTGVTGNLRNQIETGDPNEGRADPAAKLIERRKVDLNRSSVVIQRANVTKHAFYLKPAQTVSRAMIRPLDPIKNSLYEPDLV</sequence>